<gene>
    <name evidence="1" type="ORF">10S9_2</name>
</gene>
<name>A0A2H4JCJ0_9CAUD</name>
<reference evidence="1" key="1">
    <citation type="submission" date="2017-06" db="EMBL/GenBank/DDBJ databases">
        <title>Novel phages from South African skin metaviromes.</title>
        <authorList>
            <person name="van Zyl L.J."/>
            <person name="Abrahams Y."/>
            <person name="Stander E.A."/>
            <person name="Kirby B.M."/>
            <person name="Clavaud C."/>
            <person name="Farcet C."/>
            <person name="Breton L."/>
            <person name="Trindade M.I."/>
        </authorList>
    </citation>
    <scope>NUCLEOTIDE SEQUENCE</scope>
</reference>
<proteinExistence type="predicted"/>
<dbReference type="EMBL" id="MF417904">
    <property type="protein sequence ID" value="ASN70256.1"/>
    <property type="molecule type" value="Genomic_DNA"/>
</dbReference>
<organism evidence="1">
    <name type="scientific">uncultured Caudovirales phage</name>
    <dbReference type="NCBI Taxonomy" id="2100421"/>
    <lineage>
        <taxon>Viruses</taxon>
        <taxon>Duplodnaviria</taxon>
        <taxon>Heunggongvirae</taxon>
        <taxon>Uroviricota</taxon>
        <taxon>Caudoviricetes</taxon>
        <taxon>Peduoviridae</taxon>
        <taxon>Maltschvirus</taxon>
        <taxon>Maltschvirus maltsch</taxon>
    </lineage>
</organism>
<dbReference type="Gene3D" id="3.10.150.10">
    <property type="entry name" value="DNA Polymerase III, subunit A, domain 2"/>
    <property type="match status" value="1"/>
</dbReference>
<accession>A0A2H4JCJ0</accession>
<dbReference type="SUPFAM" id="SSF55979">
    <property type="entry name" value="DNA clamp"/>
    <property type="match status" value="1"/>
</dbReference>
<sequence>MKARISAPDFKRIIDNTKRFVGPEYKGNKYQWIYLTVDGLTKTIKATALDGHRISIEYADITEADESFSCYIKPNIPKITRHDSYVDIEVTKNRLYVQVGESIMGYVQPECEYYDVDKIINDLSAEPKTLTIGVNANSLKDALASISNYGSRAPIAKIDLRGPKDAIVIRSGERGKRENIKIVLPVNLRCEEY</sequence>
<protein>
    <submittedName>
        <fullName evidence="1">Uncharacterized protein</fullName>
    </submittedName>
</protein>
<evidence type="ECO:0000313" key="1">
    <source>
        <dbReference type="EMBL" id="ASN70256.1"/>
    </source>
</evidence>
<dbReference type="InterPro" id="IPR046938">
    <property type="entry name" value="DNA_clamp_sf"/>
</dbReference>